<dbReference type="Pfam" id="PF03179">
    <property type="entry name" value="V-ATPase_G"/>
    <property type="match status" value="1"/>
</dbReference>
<keyword evidence="10" id="KW-1185">Reference proteome</keyword>
<dbReference type="FunFam" id="1.20.5.2950:FF:000001">
    <property type="entry name" value="V-type proton ATPase subunit G"/>
    <property type="match status" value="1"/>
</dbReference>
<dbReference type="GO" id="GO:0000221">
    <property type="term" value="C:vacuolar proton-transporting V-type ATPase, V1 domain"/>
    <property type="evidence" value="ECO:0007669"/>
    <property type="project" value="TreeGrafter"/>
</dbReference>
<comment type="function">
    <text evidence="1">Catalytic subunit of the peripheral V1 complex of vacuolar ATPase (V-ATPase). V-ATPase is responsible for acidifying a variety of intracellular compartments in eukaryotic cells.</text>
</comment>
<evidence type="ECO:0000313" key="10">
    <source>
        <dbReference type="Proteomes" id="UP001152523"/>
    </source>
</evidence>
<evidence type="ECO:0000256" key="2">
    <source>
        <dbReference type="ARBA" id="ARBA00010066"/>
    </source>
</evidence>
<dbReference type="PANTHER" id="PTHR12713">
    <property type="entry name" value="VACUOLAR ATP SYNTHASE SUBUNIT G"/>
    <property type="match status" value="1"/>
</dbReference>
<evidence type="ECO:0000256" key="6">
    <source>
        <dbReference type="ARBA" id="ARBA00023065"/>
    </source>
</evidence>
<keyword evidence="8" id="KW-0175">Coiled coil</keyword>
<evidence type="ECO:0000256" key="5">
    <source>
        <dbReference type="ARBA" id="ARBA00022781"/>
    </source>
</evidence>
<dbReference type="EMBL" id="CAMAPF010000038">
    <property type="protein sequence ID" value="CAH9082395.1"/>
    <property type="molecule type" value="Genomic_DNA"/>
</dbReference>
<comment type="function">
    <text evidence="7">Subunit of the V1 complex of vacuolar(H+)-ATPase (V-ATPase), a multisubunit enzyme composed of a peripheral complex (V1) that hydrolyzes ATP and a membrane integral complex (V0) that translocates protons. V-ATPase is responsible for acidifying and maintaining the pH of intracellular compartments and in some cell types, is targeted to the plasma membrane, where it is responsible for acidifying the extracellular environment.</text>
</comment>
<evidence type="ECO:0000256" key="8">
    <source>
        <dbReference type="SAM" id="Coils"/>
    </source>
</evidence>
<evidence type="ECO:0000313" key="9">
    <source>
        <dbReference type="EMBL" id="CAH9082395.1"/>
    </source>
</evidence>
<keyword evidence="4 7" id="KW-0813">Transport</keyword>
<dbReference type="AlphaFoldDB" id="A0AAV0CQT9"/>
<evidence type="ECO:0000256" key="7">
    <source>
        <dbReference type="RuleBase" id="RU364019"/>
    </source>
</evidence>
<comment type="subunit">
    <text evidence="3">V-ATPase is a heteromultimeric enzyme composed of a peripheral catalytic V1 complex (components A to H) attached to an integral membrane V0 proton pore complex (components: a, c, c', c'' and d).</text>
</comment>
<organism evidence="9 10">
    <name type="scientific">Cuscuta epithymum</name>
    <dbReference type="NCBI Taxonomy" id="186058"/>
    <lineage>
        <taxon>Eukaryota</taxon>
        <taxon>Viridiplantae</taxon>
        <taxon>Streptophyta</taxon>
        <taxon>Embryophyta</taxon>
        <taxon>Tracheophyta</taxon>
        <taxon>Spermatophyta</taxon>
        <taxon>Magnoliopsida</taxon>
        <taxon>eudicotyledons</taxon>
        <taxon>Gunneridae</taxon>
        <taxon>Pentapetalae</taxon>
        <taxon>asterids</taxon>
        <taxon>lamiids</taxon>
        <taxon>Solanales</taxon>
        <taxon>Convolvulaceae</taxon>
        <taxon>Cuscuteae</taxon>
        <taxon>Cuscuta</taxon>
        <taxon>Cuscuta subgen. Cuscuta</taxon>
    </lineage>
</organism>
<evidence type="ECO:0000256" key="1">
    <source>
        <dbReference type="ARBA" id="ARBA00003847"/>
    </source>
</evidence>
<accession>A0AAV0CQT9</accession>
<name>A0AAV0CQT9_9ASTE</name>
<comment type="similarity">
    <text evidence="2 7">Belongs to the V-ATPase G subunit family.</text>
</comment>
<evidence type="ECO:0000256" key="3">
    <source>
        <dbReference type="ARBA" id="ARBA00011196"/>
    </source>
</evidence>
<comment type="subunit">
    <text evidence="7">V-ATPase is a heteromultimeric enzyme made up of two complexes: the ATP-hydrolytic V1 complex and the proton translocation V0 complex.</text>
</comment>
<keyword evidence="6 7" id="KW-0406">Ion transport</keyword>
<dbReference type="NCBIfam" id="TIGR01147">
    <property type="entry name" value="V_ATP_synt_G"/>
    <property type="match status" value="1"/>
</dbReference>
<dbReference type="GO" id="GO:0016887">
    <property type="term" value="F:ATP hydrolysis activity"/>
    <property type="evidence" value="ECO:0007669"/>
    <property type="project" value="TreeGrafter"/>
</dbReference>
<reference evidence="9" key="1">
    <citation type="submission" date="2022-07" db="EMBL/GenBank/DDBJ databases">
        <authorList>
            <person name="Macas J."/>
            <person name="Novak P."/>
            <person name="Neumann P."/>
        </authorList>
    </citation>
    <scope>NUCLEOTIDE SEQUENCE</scope>
</reference>
<dbReference type="InterPro" id="IPR005124">
    <property type="entry name" value="V-ATPase_G"/>
</dbReference>
<evidence type="ECO:0000256" key="4">
    <source>
        <dbReference type="ARBA" id="ARBA00022448"/>
    </source>
</evidence>
<gene>
    <name evidence="9" type="ORF">CEPIT_LOCUS8066</name>
</gene>
<feature type="coiled-coil region" evidence="8">
    <location>
        <begin position="33"/>
        <end position="93"/>
    </location>
</feature>
<dbReference type="Gene3D" id="1.20.5.2950">
    <property type="match status" value="1"/>
</dbReference>
<keyword evidence="5 7" id="KW-0375">Hydrogen ion transport</keyword>
<dbReference type="Proteomes" id="UP001152523">
    <property type="component" value="Unassembled WGS sequence"/>
</dbReference>
<comment type="caution">
    <text evidence="9">The sequence shown here is derived from an EMBL/GenBank/DDBJ whole genome shotgun (WGS) entry which is preliminary data.</text>
</comment>
<dbReference type="GO" id="GO:0046961">
    <property type="term" value="F:proton-transporting ATPase activity, rotational mechanism"/>
    <property type="evidence" value="ECO:0007669"/>
    <property type="project" value="InterPro"/>
</dbReference>
<protein>
    <recommendedName>
        <fullName evidence="7">V-type proton ATPase subunit G</fullName>
    </recommendedName>
</protein>
<dbReference type="PANTHER" id="PTHR12713:SF27">
    <property type="entry name" value="V-TYPE PROTON ATPASE SUBUNIT G3"/>
    <property type="match status" value="1"/>
</dbReference>
<proteinExistence type="inferred from homology"/>
<sequence length="112" mass="12427">MDAINKAQGGIQMLLTAEQEAQQIIASARNVKMTRLRQAHEEADREVADYRAQLEAEYQRQISESSGSSDSTVKRLEAETETKIEKLKETASKVSPDIVSMLINSVTTVKTT</sequence>